<organism evidence="1 2">
    <name type="scientific">Aspergillus minisclerotigenes</name>
    <dbReference type="NCBI Taxonomy" id="656917"/>
    <lineage>
        <taxon>Eukaryota</taxon>
        <taxon>Fungi</taxon>
        <taxon>Dikarya</taxon>
        <taxon>Ascomycota</taxon>
        <taxon>Pezizomycotina</taxon>
        <taxon>Eurotiomycetes</taxon>
        <taxon>Eurotiomycetidae</taxon>
        <taxon>Eurotiales</taxon>
        <taxon>Aspergillaceae</taxon>
        <taxon>Aspergillus</taxon>
        <taxon>Aspergillus subgen. Circumdati</taxon>
    </lineage>
</organism>
<evidence type="ECO:0000313" key="1">
    <source>
        <dbReference type="EMBL" id="KAB8272423.1"/>
    </source>
</evidence>
<gene>
    <name evidence="1" type="ORF">BDV30DRAFT_212005</name>
</gene>
<evidence type="ECO:0000313" key="2">
    <source>
        <dbReference type="Proteomes" id="UP000326289"/>
    </source>
</evidence>
<protein>
    <submittedName>
        <fullName evidence="1">Uncharacterized protein</fullName>
    </submittedName>
</protein>
<sequence length="87" mass="9695">MSYYGDASTTEGASEFSVDRCMQQPDPSCEICLGSGTYTGEAMEQVAYACEYSCQGRYHPRCTGCNGAGQKWFTRVYETRYKCNCFG</sequence>
<dbReference type="Proteomes" id="UP000326289">
    <property type="component" value="Unassembled WGS sequence"/>
</dbReference>
<proteinExistence type="predicted"/>
<accession>A0A5N6J425</accession>
<name>A0A5N6J425_9EURO</name>
<reference evidence="1 2" key="1">
    <citation type="submission" date="2019-04" db="EMBL/GenBank/DDBJ databases">
        <title>Fungal friends and foes A comparative genomics study of 23 Aspergillus species from section Flavi.</title>
        <authorList>
            <consortium name="DOE Joint Genome Institute"/>
            <person name="Kjaerbolling I."/>
            <person name="Vesth T.C."/>
            <person name="Frisvad J.C."/>
            <person name="Nybo J.L."/>
            <person name="Theobald S."/>
            <person name="Kildgaard S."/>
            <person name="Petersen T.I."/>
            <person name="Kuo A."/>
            <person name="Sato A."/>
            <person name="Lyhne E.K."/>
            <person name="Kogle M.E."/>
            <person name="Wiebenga A."/>
            <person name="Kun R.S."/>
            <person name="Lubbers R.J."/>
            <person name="Makela M.R."/>
            <person name="Barry K."/>
            <person name="Chovatia M."/>
            <person name="Clum A."/>
            <person name="Daum C."/>
            <person name="Haridas S."/>
            <person name="He G."/>
            <person name="LaButti K."/>
            <person name="Lipzen A."/>
            <person name="Mondo S."/>
            <person name="Pangilinan J."/>
            <person name="Riley R."/>
            <person name="Salamov A."/>
            <person name="Simmons B.A."/>
            <person name="Magnuson J.K."/>
            <person name="Henrissat B."/>
            <person name="Mortensen U.H."/>
            <person name="Larsen T.O."/>
            <person name="De vries R.P."/>
            <person name="Grigoriev I.V."/>
            <person name="Machida M."/>
            <person name="Baker S.E."/>
            <person name="Andersen M.R."/>
        </authorList>
    </citation>
    <scope>NUCLEOTIDE SEQUENCE [LARGE SCALE GENOMIC DNA]</scope>
    <source>
        <strain evidence="1 2">CBS 117635</strain>
    </source>
</reference>
<dbReference type="EMBL" id="ML732805">
    <property type="protein sequence ID" value="KAB8272423.1"/>
    <property type="molecule type" value="Genomic_DNA"/>
</dbReference>
<keyword evidence="2" id="KW-1185">Reference proteome</keyword>
<dbReference type="AlphaFoldDB" id="A0A5N6J425"/>